<feature type="transmembrane region" description="Helical" evidence="18">
    <location>
        <begin position="196"/>
        <end position="217"/>
    </location>
</feature>
<keyword evidence="16 18" id="KW-0472">Membrane</keyword>
<feature type="transmembrane region" description="Helical" evidence="18">
    <location>
        <begin position="147"/>
        <end position="165"/>
    </location>
</feature>
<feature type="transmembrane region" description="Helical" evidence="18">
    <location>
        <begin position="7"/>
        <end position="26"/>
    </location>
</feature>
<feature type="transmembrane region" description="Helical" evidence="18">
    <location>
        <begin position="238"/>
        <end position="260"/>
    </location>
</feature>
<evidence type="ECO:0000256" key="10">
    <source>
        <dbReference type="ARBA" id="ARBA00022967"/>
    </source>
</evidence>
<dbReference type="PANTHER" id="PTHR46552">
    <property type="entry name" value="NADH-UBIQUINONE OXIDOREDUCTASE CHAIN 2"/>
    <property type="match status" value="1"/>
</dbReference>
<evidence type="ECO:0000256" key="18">
    <source>
        <dbReference type="RuleBase" id="RU003403"/>
    </source>
</evidence>
<keyword evidence="7 18" id="KW-0679">Respiratory chain</keyword>
<dbReference type="AlphaFoldDB" id="A0A0S2MNY9"/>
<dbReference type="InterPro" id="IPR003917">
    <property type="entry name" value="NADH_UbQ_OxRdtase_chain2"/>
</dbReference>
<keyword evidence="9 18" id="KW-0999">Mitochondrion inner membrane</keyword>
<evidence type="ECO:0000256" key="3">
    <source>
        <dbReference type="ARBA" id="ARBA00007012"/>
    </source>
</evidence>
<evidence type="ECO:0000256" key="14">
    <source>
        <dbReference type="ARBA" id="ARBA00023075"/>
    </source>
</evidence>
<evidence type="ECO:0000256" key="2">
    <source>
        <dbReference type="ARBA" id="ARBA00004448"/>
    </source>
</evidence>
<evidence type="ECO:0000256" key="7">
    <source>
        <dbReference type="ARBA" id="ARBA00022660"/>
    </source>
</evidence>
<evidence type="ECO:0000313" key="20">
    <source>
        <dbReference type="EMBL" id="ALO76441.1"/>
    </source>
</evidence>
<keyword evidence="10 18" id="KW-1278">Translocase</keyword>
<comment type="function">
    <text evidence="1">Core subunit of the mitochondrial membrane respiratory chain NADH dehydrogenase (Complex I) that is believed to belong to the minimal assembly required for catalysis. Complex I functions in the transfer of electrons from NADH to the respiratory chain. The immediate electron acceptor for the enzyme is believed to be ubiquinone.</text>
</comment>
<organism evidence="20">
    <name type="scientific">Impressosora (Neoeutrapela) sp. EUT01</name>
    <dbReference type="NCBI Taxonomy" id="1205672"/>
    <lineage>
        <taxon>Eukaryota</taxon>
        <taxon>Metazoa</taxon>
        <taxon>Ecdysozoa</taxon>
        <taxon>Arthropoda</taxon>
        <taxon>Hexapoda</taxon>
        <taxon>Insecta</taxon>
        <taxon>Pterygota</taxon>
        <taxon>Neoptera</taxon>
        <taxon>Endopterygota</taxon>
        <taxon>Coleoptera</taxon>
        <taxon>Polyphaga</taxon>
        <taxon>Cucujiformia</taxon>
        <taxon>Tenebrionidae</taxon>
        <taxon>Impressosora</taxon>
    </lineage>
</organism>
<accession>A0A0S2MNY9</accession>
<evidence type="ECO:0000256" key="6">
    <source>
        <dbReference type="ARBA" id="ARBA00022448"/>
    </source>
</evidence>
<evidence type="ECO:0000256" key="9">
    <source>
        <dbReference type="ARBA" id="ARBA00022792"/>
    </source>
</evidence>
<keyword evidence="14 18" id="KW-0830">Ubiquinone</keyword>
<dbReference type="GO" id="GO:0006120">
    <property type="term" value="P:mitochondrial electron transport, NADH to ubiquinone"/>
    <property type="evidence" value="ECO:0007669"/>
    <property type="project" value="InterPro"/>
</dbReference>
<evidence type="ECO:0000259" key="19">
    <source>
        <dbReference type="Pfam" id="PF00361"/>
    </source>
</evidence>
<keyword evidence="15 18" id="KW-0496">Mitochondrion</keyword>
<gene>
    <name evidence="20" type="primary">nad2</name>
</gene>
<proteinExistence type="inferred from homology"/>
<keyword evidence="8 18" id="KW-0812">Transmembrane</keyword>
<comment type="function">
    <text evidence="18">Core subunit of the mitochondrial membrane respiratory chain NADH dehydrogenase (Complex I) which catalyzes electron transfer from NADH through the respiratory chain, using ubiquinone as an electron acceptor. Essential for the catalytic activity and assembly of complex I.</text>
</comment>
<feature type="domain" description="NADH:quinone oxidoreductase/Mrp antiporter transmembrane" evidence="19">
    <location>
        <begin position="22"/>
        <end position="282"/>
    </location>
</feature>
<dbReference type="GO" id="GO:0008137">
    <property type="term" value="F:NADH dehydrogenase (ubiquinone) activity"/>
    <property type="evidence" value="ECO:0007669"/>
    <property type="project" value="UniProtKB-EC"/>
</dbReference>
<evidence type="ECO:0000256" key="16">
    <source>
        <dbReference type="ARBA" id="ARBA00023136"/>
    </source>
</evidence>
<reference evidence="20" key="1">
    <citation type="submission" date="2012-06" db="EMBL/GenBank/DDBJ databases">
        <title>Mitogenomics of the Coleoptera under dense taxon sampling.</title>
        <authorList>
            <person name="Timmermans M.J.T.N."/>
            <person name="Lim J."/>
            <person name="Dodsworth S."/>
            <person name="Haran J."/>
            <person name="Ahrens D."/>
            <person name="Bocak L."/>
            <person name="London A."/>
            <person name="Culverwell L."/>
            <person name="Vogler A.P."/>
        </authorList>
    </citation>
    <scope>NUCLEOTIDE SEQUENCE</scope>
</reference>
<comment type="subcellular location">
    <subcellularLocation>
        <location evidence="2 18">Mitochondrion inner membrane</location>
        <topology evidence="2 18">Multi-pass membrane protein</topology>
    </subcellularLocation>
</comment>
<evidence type="ECO:0000256" key="4">
    <source>
        <dbReference type="ARBA" id="ARBA00012944"/>
    </source>
</evidence>
<comment type="similarity">
    <text evidence="3 18">Belongs to the complex I subunit 2 family.</text>
</comment>
<evidence type="ECO:0000256" key="15">
    <source>
        <dbReference type="ARBA" id="ARBA00023128"/>
    </source>
</evidence>
<dbReference type="InterPro" id="IPR050175">
    <property type="entry name" value="Complex_I_Subunit_2"/>
</dbReference>
<evidence type="ECO:0000256" key="5">
    <source>
        <dbReference type="ARBA" id="ARBA00021008"/>
    </source>
</evidence>
<geneLocation type="mitochondrion" evidence="20"/>
<evidence type="ECO:0000256" key="11">
    <source>
        <dbReference type="ARBA" id="ARBA00022982"/>
    </source>
</evidence>
<dbReference type="InterPro" id="IPR001750">
    <property type="entry name" value="ND/Mrp_TM"/>
</dbReference>
<protein>
    <recommendedName>
        <fullName evidence="5 18">NADH-ubiquinone oxidoreductase chain 2</fullName>
        <ecNumber evidence="4 18">7.1.1.2</ecNumber>
    </recommendedName>
</protein>
<sequence>MKIYKLIFINTMIMGTIISISAYSWFSMWMGLEINMLSIIPLLSNQKNIYSSESSMKYFIIQAIASLIVIMSAMLMLLENEFITPPMNNMKLMLMDCALLTKLGAAPFHFWFPEVMEGLSWLNCLIMLTWQKIAPFMLIMNNNINQMLINFIMISCLIISTIMVFNQVSLRKIMAYSSINHIAWMLTALNSSMSSWTFYFLIYCLMNISITISFSIFNTFYMIQLFNSMNKNKQFKMLTMMNFLSMGGMPLFIGFLPKWLVIQSMTSENLHMMAVIMIMITLIMLFIYIRISSSLMILLTNEPKINKSKFNKQITFINFFNMSSLILSTLLFNLM</sequence>
<name>A0A0S2MNY9_9CUCU</name>
<feature type="transmembrane region" description="Helical" evidence="18">
    <location>
        <begin position="272"/>
        <end position="293"/>
    </location>
</feature>
<evidence type="ECO:0000256" key="8">
    <source>
        <dbReference type="ARBA" id="ARBA00022692"/>
    </source>
</evidence>
<evidence type="ECO:0000256" key="17">
    <source>
        <dbReference type="ARBA" id="ARBA00049551"/>
    </source>
</evidence>
<keyword evidence="13 18" id="KW-0520">NAD</keyword>
<evidence type="ECO:0000256" key="12">
    <source>
        <dbReference type="ARBA" id="ARBA00022989"/>
    </source>
</evidence>
<keyword evidence="11 18" id="KW-0249">Electron transport</keyword>
<evidence type="ECO:0000256" key="13">
    <source>
        <dbReference type="ARBA" id="ARBA00023027"/>
    </source>
</evidence>
<dbReference type="PRINTS" id="PR01436">
    <property type="entry name" value="NADHDHGNASE2"/>
</dbReference>
<dbReference type="PANTHER" id="PTHR46552:SF1">
    <property type="entry name" value="NADH-UBIQUINONE OXIDOREDUCTASE CHAIN 2"/>
    <property type="match status" value="1"/>
</dbReference>
<feature type="transmembrane region" description="Helical" evidence="18">
    <location>
        <begin position="314"/>
        <end position="334"/>
    </location>
</feature>
<dbReference type="EC" id="7.1.1.2" evidence="4 18"/>
<keyword evidence="6" id="KW-0813">Transport</keyword>
<dbReference type="GO" id="GO:0005743">
    <property type="term" value="C:mitochondrial inner membrane"/>
    <property type="evidence" value="ECO:0007669"/>
    <property type="project" value="UniProtKB-SubCell"/>
</dbReference>
<dbReference type="Pfam" id="PF00361">
    <property type="entry name" value="Proton_antipo_M"/>
    <property type="match status" value="1"/>
</dbReference>
<evidence type="ECO:0000256" key="1">
    <source>
        <dbReference type="ARBA" id="ARBA00003257"/>
    </source>
</evidence>
<dbReference type="EMBL" id="JX412754">
    <property type="protein sequence ID" value="ALO76441.1"/>
    <property type="molecule type" value="Genomic_DNA"/>
</dbReference>
<keyword evidence="12 18" id="KW-1133">Transmembrane helix</keyword>
<feature type="transmembrane region" description="Helical" evidence="18">
    <location>
        <begin position="58"/>
        <end position="78"/>
    </location>
</feature>
<comment type="catalytic activity">
    <reaction evidence="17 18">
        <text>a ubiquinone + NADH + 5 H(+)(in) = a ubiquinol + NAD(+) + 4 H(+)(out)</text>
        <dbReference type="Rhea" id="RHEA:29091"/>
        <dbReference type="Rhea" id="RHEA-COMP:9565"/>
        <dbReference type="Rhea" id="RHEA-COMP:9566"/>
        <dbReference type="ChEBI" id="CHEBI:15378"/>
        <dbReference type="ChEBI" id="CHEBI:16389"/>
        <dbReference type="ChEBI" id="CHEBI:17976"/>
        <dbReference type="ChEBI" id="CHEBI:57540"/>
        <dbReference type="ChEBI" id="CHEBI:57945"/>
        <dbReference type="EC" id="7.1.1.2"/>
    </reaction>
</comment>